<gene>
    <name evidence="1" type="ORF">HU752_016595</name>
</gene>
<dbReference type="EMBL" id="CP077093">
    <property type="protein sequence ID" value="QXI25605.1"/>
    <property type="molecule type" value="Genomic_DNA"/>
</dbReference>
<dbReference type="RefSeq" id="WP_186676277.1">
    <property type="nucleotide sequence ID" value="NZ_CP077093.1"/>
</dbReference>
<protein>
    <submittedName>
        <fullName evidence="1">Uncharacterized protein</fullName>
    </submittedName>
</protein>
<reference evidence="1 2" key="2">
    <citation type="journal article" date="2021" name="Microorganisms">
        <title>The Ever-Expanding Pseudomonas Genus: Description of 43 New Species and Partition of the Pseudomonas putida Group.</title>
        <authorList>
            <person name="Girard L."/>
            <person name="Lood C."/>
            <person name="Hofte M."/>
            <person name="Vandamme P."/>
            <person name="Rokni-Zadeh H."/>
            <person name="van Noort V."/>
            <person name="Lavigne R."/>
            <person name="De Mot R."/>
        </authorList>
    </citation>
    <scope>NUCLEOTIDE SEQUENCE [LARGE SCALE GENOMIC DNA]</scope>
    <source>
        <strain evidence="1 2">RW8P3</strain>
    </source>
</reference>
<proteinExistence type="predicted"/>
<name>A0A9E6TQ42_9PSED</name>
<evidence type="ECO:0000313" key="2">
    <source>
        <dbReference type="Proteomes" id="UP000634530"/>
    </source>
</evidence>
<dbReference type="AlphaFoldDB" id="A0A9E6TQ42"/>
<accession>A0A9E6TQ42</accession>
<organism evidence="1 2">
    <name type="scientific">Pseudomonas vanderleydeniana</name>
    <dbReference type="NCBI Taxonomy" id="2745495"/>
    <lineage>
        <taxon>Bacteria</taxon>
        <taxon>Pseudomonadati</taxon>
        <taxon>Pseudomonadota</taxon>
        <taxon>Gammaproteobacteria</taxon>
        <taxon>Pseudomonadales</taxon>
        <taxon>Pseudomonadaceae</taxon>
        <taxon>Pseudomonas</taxon>
    </lineage>
</organism>
<keyword evidence="2" id="KW-1185">Reference proteome</keyword>
<evidence type="ECO:0000313" key="1">
    <source>
        <dbReference type="EMBL" id="QXI25605.1"/>
    </source>
</evidence>
<sequence>MEASNTGYAGACSCLATLALMTLLQGCASQVPFNALPQSEAVVEHTDFRADLVGTLRPPLTPYYAVDGHYSTAGYVAQLAGYSSEKVHEFSCYSQTPDQEAVHYSAPYVAVWGIFNWPFRHEIVNGLHSLHGGDARAVALRRGKLKRLIETSLSQGRPEWETGFLIHALGDSYAHVHGTADGERAYGEFAGHALANLPWGERPDSIFVDHHYVNYLEYVNVLFEVFTNANKTPGDTESLRRFREEITAEAAKGNDARKKVSFFMNGTVFSDMGGGSLRQCATLNEKLDSKEVRAFLDRLSRDLEG</sequence>
<dbReference type="Proteomes" id="UP000634530">
    <property type="component" value="Chromosome"/>
</dbReference>
<reference evidence="1 2" key="1">
    <citation type="journal article" date="2020" name="Microorganisms">
        <title>Reliable Identification of Environmental Pseudomonas Isolates Using the rpoD Gene.</title>
        <authorList>
            <consortium name="The Broad Institute Genome Sequencing Platform"/>
            <person name="Girard L."/>
            <person name="Lood C."/>
            <person name="Rokni-Zadeh H."/>
            <person name="van Noort V."/>
            <person name="Lavigne R."/>
            <person name="De Mot R."/>
        </authorList>
    </citation>
    <scope>NUCLEOTIDE SEQUENCE [LARGE SCALE GENOMIC DNA]</scope>
    <source>
        <strain evidence="1 2">RW8P3</strain>
    </source>
</reference>
<dbReference type="KEGG" id="pvw:HU752_016595"/>